<dbReference type="GO" id="GO:0005783">
    <property type="term" value="C:endoplasmic reticulum"/>
    <property type="evidence" value="ECO:0007669"/>
    <property type="project" value="TreeGrafter"/>
</dbReference>
<evidence type="ECO:0000256" key="5">
    <source>
        <dbReference type="PROSITE-ProRule" id="PRU01087"/>
    </source>
</evidence>
<dbReference type="EMBL" id="JAJSPL020000017">
    <property type="protein sequence ID" value="KAK7741733.1"/>
    <property type="molecule type" value="Genomic_DNA"/>
</dbReference>
<dbReference type="PANTHER" id="PTHR31204">
    <property type="entry name" value="SIGMA INTRACELLULAR RECEPTOR 2"/>
    <property type="match status" value="1"/>
</dbReference>
<feature type="region of interest" description="Disordered" evidence="7">
    <location>
        <begin position="315"/>
        <end position="349"/>
    </location>
</feature>
<dbReference type="PROSITE" id="PS51751">
    <property type="entry name" value="EXPERA"/>
    <property type="match status" value="1"/>
</dbReference>
<feature type="compositionally biased region" description="Low complexity" evidence="7">
    <location>
        <begin position="315"/>
        <end position="329"/>
    </location>
</feature>
<keyword evidence="6" id="KW-0175">Coiled coil</keyword>
<keyword evidence="11" id="KW-1185">Reference proteome</keyword>
<evidence type="ECO:0000256" key="4">
    <source>
        <dbReference type="ARBA" id="ARBA00023136"/>
    </source>
</evidence>
<dbReference type="Pfam" id="PF01544">
    <property type="entry name" value="CorA"/>
    <property type="match status" value="1"/>
</dbReference>
<accession>A0AAN9U6B3</accession>
<dbReference type="Proteomes" id="UP001320245">
    <property type="component" value="Unassembled WGS sequence"/>
</dbReference>
<feature type="domain" description="EXPERA" evidence="9">
    <location>
        <begin position="1030"/>
        <end position="1181"/>
    </location>
</feature>
<protein>
    <recommendedName>
        <fullName evidence="9">EXPERA domain-containing protein</fullName>
    </recommendedName>
</protein>
<dbReference type="PANTHER" id="PTHR31204:SF1">
    <property type="entry name" value="SIGMA INTRACELLULAR RECEPTOR 2"/>
    <property type="match status" value="1"/>
</dbReference>
<feature type="coiled-coil region" evidence="6">
    <location>
        <begin position="788"/>
        <end position="819"/>
    </location>
</feature>
<feature type="compositionally biased region" description="Low complexity" evidence="7">
    <location>
        <begin position="476"/>
        <end position="485"/>
    </location>
</feature>
<evidence type="ECO:0000313" key="11">
    <source>
        <dbReference type="Proteomes" id="UP001320245"/>
    </source>
</evidence>
<keyword evidence="2 5" id="KW-0812">Transmembrane</keyword>
<feature type="transmembrane region" description="Helical" evidence="8">
    <location>
        <begin position="831"/>
        <end position="852"/>
    </location>
</feature>
<keyword evidence="4 5" id="KW-0472">Membrane</keyword>
<evidence type="ECO:0000256" key="6">
    <source>
        <dbReference type="SAM" id="Coils"/>
    </source>
</evidence>
<proteinExistence type="predicted"/>
<keyword evidence="3 5" id="KW-1133">Transmembrane helix</keyword>
<dbReference type="InterPro" id="IPR002523">
    <property type="entry name" value="MgTranspt_CorA/ZnTranspt_ZntB"/>
</dbReference>
<feature type="transmembrane region" description="Helical" evidence="8">
    <location>
        <begin position="858"/>
        <end position="878"/>
    </location>
</feature>
<comment type="subcellular location">
    <subcellularLocation>
        <location evidence="1">Membrane</location>
        <topology evidence="1">Multi-pass membrane protein</topology>
    </subcellularLocation>
</comment>
<comment type="caution">
    <text evidence="10">The sequence shown here is derived from an EMBL/GenBank/DDBJ whole genome shotgun (WGS) entry which is preliminary data.</text>
</comment>
<name>A0AAN9U6B3_9PEZI</name>
<feature type="region of interest" description="Disordered" evidence="7">
    <location>
        <begin position="465"/>
        <end position="486"/>
    </location>
</feature>
<dbReference type="AlphaFoldDB" id="A0AAN9U6B3"/>
<reference evidence="10 11" key="1">
    <citation type="journal article" date="2023" name="PLoS ONE">
        <title>Cytospora paraplurivora sp. nov. isolated from orchards with fruit tree decline syndrome in Ontario, Canada.</title>
        <authorList>
            <person name="Ilyukhin E."/>
            <person name="Nguyen H.D.T."/>
            <person name="Castle A.J."/>
            <person name="Ellouze W."/>
        </authorList>
    </citation>
    <scope>NUCLEOTIDE SEQUENCE [LARGE SCALE GENOMIC DNA]</scope>
    <source>
        <strain evidence="10 11">FDS-564</strain>
    </source>
</reference>
<evidence type="ECO:0000256" key="3">
    <source>
        <dbReference type="ARBA" id="ARBA00022989"/>
    </source>
</evidence>
<feature type="transmembrane region" description="Helical" evidence="8">
    <location>
        <begin position="1094"/>
        <end position="1115"/>
    </location>
</feature>
<dbReference type="Pfam" id="PF05241">
    <property type="entry name" value="EBP"/>
    <property type="match status" value="1"/>
</dbReference>
<feature type="transmembrane region" description="Helical" evidence="8">
    <location>
        <begin position="1170"/>
        <end position="1189"/>
    </location>
</feature>
<dbReference type="GO" id="GO:0046873">
    <property type="term" value="F:metal ion transmembrane transporter activity"/>
    <property type="evidence" value="ECO:0007669"/>
    <property type="project" value="InterPro"/>
</dbReference>
<dbReference type="InterPro" id="IPR033118">
    <property type="entry name" value="EXPERA"/>
</dbReference>
<evidence type="ECO:0000313" key="10">
    <source>
        <dbReference type="EMBL" id="KAK7741733.1"/>
    </source>
</evidence>
<gene>
    <name evidence="10" type="ORF">SLS53_004796</name>
</gene>
<evidence type="ECO:0000256" key="2">
    <source>
        <dbReference type="ARBA" id="ARBA00022692"/>
    </source>
</evidence>
<feature type="transmembrane region" description="Helical" evidence="8">
    <location>
        <begin position="1013"/>
        <end position="1036"/>
    </location>
</feature>
<evidence type="ECO:0000256" key="8">
    <source>
        <dbReference type="SAM" id="Phobius"/>
    </source>
</evidence>
<evidence type="ECO:0000256" key="7">
    <source>
        <dbReference type="SAM" id="MobiDB-lite"/>
    </source>
</evidence>
<dbReference type="GO" id="GO:0016020">
    <property type="term" value="C:membrane"/>
    <property type="evidence" value="ECO:0007669"/>
    <property type="project" value="UniProtKB-SubCell"/>
</dbReference>
<evidence type="ECO:0000256" key="1">
    <source>
        <dbReference type="ARBA" id="ARBA00004141"/>
    </source>
</evidence>
<organism evidence="10 11">
    <name type="scientific">Cytospora paraplurivora</name>
    <dbReference type="NCBI Taxonomy" id="2898453"/>
    <lineage>
        <taxon>Eukaryota</taxon>
        <taxon>Fungi</taxon>
        <taxon>Dikarya</taxon>
        <taxon>Ascomycota</taxon>
        <taxon>Pezizomycotina</taxon>
        <taxon>Sordariomycetes</taxon>
        <taxon>Sordariomycetidae</taxon>
        <taxon>Diaporthales</taxon>
        <taxon>Cytosporaceae</taxon>
        <taxon>Cytospora</taxon>
    </lineage>
</organism>
<feature type="region of interest" description="Disordered" evidence="7">
    <location>
        <begin position="911"/>
        <end position="942"/>
    </location>
</feature>
<evidence type="ECO:0000259" key="9">
    <source>
        <dbReference type="PROSITE" id="PS51751"/>
    </source>
</evidence>
<dbReference type="InterPro" id="IPR051987">
    <property type="entry name" value="Sigma-2_receptor-like"/>
</dbReference>
<feature type="transmembrane region" description="Helical" evidence="8">
    <location>
        <begin position="1127"/>
        <end position="1150"/>
    </location>
</feature>
<sequence>MNTDLTLSWIPKDSFVDSAFQLLKVASFTKEYQQVDNAYSKRLVKDYASAWLMWLKKSDQRTKYAWPHAVEDGINVFRLDDHVWIWMALKSLEDDFINFWKIVEAEAPRFSKGSRNTEPPKEALSKDDVTVSSRTYSSLVLQREVLRRFTTENDARNRLLAVTRSPRETRFLFHARDTALFYGLSKGFLLKNKSTIEPWTRTIESQLHHEENQEMWWENAMRYALSIVVGSWGCRINSRPPNELVRTATEALFRIASPNGFFPGQLDMTTQEPLEDIIYGENDRDFYYHTNFEIHYVLLTHEDAINRAFDSIPTPGSAATSVTSSTGSAQPPLGSPSAQAIPRQETSQGMESELAKILSQLSDILSRQVTGQYPGLSSVSAHNWKDSDEQRLTMKKAIPFNSLIDSKNIVQLEDEWMFNYPLFFSNEPDINIDTVFAGTLLQAARDSRLFENLKAERLVHKYSDGGSQEGFRTQSETESTSSSTSPLRKGVFHIVDVPRQKRLSRKHGKIEPDFFPLNGIKALWKRLSPERTAMSAKKRLVYLYNANLETAFLCAAASRGHERTMMTAFFEKHSLHEKYHLDNCTMLSNEWETEVHMSFYKLIDTDEPLRQGISALAPSKVKHLPVGQDRRIVRSAVSFRFAGDFFDRYWTCHILQHDWNGLKDYLQDNEKYRQRRVLELYLFDMSLQQSKEHTKKILDKVKRELRIDVDIDPFSYLIPSSDAYSSWSKTWQGFDHLLHALEEDLAGTLDLVSQWDSREEVRGKEKPRWTRNDERKHRAAVNQRLFKVKRQVDEVRKLSDDIKALRERYTNRLRDTREELGFRSDQNITSFTYVTVVFLPLGFAASIFSMSGAPEGSLIASMAILAVVALAVTFLAVFNARAITGVGKDVLGTTRKMAKAVQNFTENTMRNSIITQSKQRTNRENKDSASTEADLLEKPGGQASRRVSTNSVLTFWLAYLLIEVPVRNIVLAYRVLAGDNSNQPDKQSTSGEDSSLTAKNSNRKAILHNGRKTLRVLGGFFILPNILIFLSIQLLFYNLVDISVLIGVVDAVQFYPAWLYKTPESPFYFLQQLKDFYVATYNDPLVQPETEPNWIPVMFIIELFFQLPVVVYGAWRLSGKRGTTGPLELLLLVYAFETAFSTLLCINDVFSWDPAVYSPEQKNVFLYQLYGPWFAIPSLLFVDMYWRLYNRLATTDRVKKTQ</sequence>